<comment type="caution">
    <text evidence="1">The sequence shown here is derived from an EMBL/GenBank/DDBJ whole genome shotgun (WGS) entry which is preliminary data.</text>
</comment>
<name>A0ABT4ZZQ3_9CYAN</name>
<accession>A0ABT4ZZQ3</accession>
<reference evidence="1 2" key="1">
    <citation type="submission" date="2023-01" db="EMBL/GenBank/DDBJ databases">
        <title>Genomes from the Australian National Cyanobacteria Reference Collection.</title>
        <authorList>
            <person name="Willis A."/>
            <person name="Lee E.M.F."/>
        </authorList>
    </citation>
    <scope>NUCLEOTIDE SEQUENCE [LARGE SCALE GENOMIC DNA]</scope>
    <source>
        <strain evidence="1 2">CS-549</strain>
    </source>
</reference>
<proteinExistence type="predicted"/>
<sequence>MTRQTHDQFAKEYLEELLTPVGTIKKSEKVKSEVQEIDVWFEPFPTPTQENLPLGLLGKIAKTQCLIEVFRNPPSEIEIRSCLLKLYAVHGDIVRRAKRENQNIAESEFPMLWILTPTFSPRMIKGLGANEIGEDWVKGIYFLHDILKTAIVVIHQLPENEDTLWLRVLGKGGTQKRAVEELTTLPENNPFRENLLEILADWRKNLELRDNLSREEEEEIMNLSPAYLQQREEWRQEAKQEGRQEGRQEGQLLLITSLLEGRFGSLDAELSDAVEKIAKFPIAERSQLLLSLGSLSREELLERLRNREV</sequence>
<protein>
    <recommendedName>
        <fullName evidence="3">DUF4351 domain-containing protein</fullName>
    </recommendedName>
</protein>
<evidence type="ECO:0000313" key="2">
    <source>
        <dbReference type="Proteomes" id="UP001211711"/>
    </source>
</evidence>
<gene>
    <name evidence="1" type="ORF">PN497_24590</name>
</gene>
<organism evidence="1 2">
    <name type="scientific">Sphaerospermopsis kisseleviana CS-549</name>
    <dbReference type="NCBI Taxonomy" id="3021783"/>
    <lineage>
        <taxon>Bacteria</taxon>
        <taxon>Bacillati</taxon>
        <taxon>Cyanobacteriota</taxon>
        <taxon>Cyanophyceae</taxon>
        <taxon>Nostocales</taxon>
        <taxon>Aphanizomenonaceae</taxon>
        <taxon>Sphaerospermopsis</taxon>
        <taxon>Sphaerospermopsis kisseleviana</taxon>
    </lineage>
</organism>
<evidence type="ECO:0000313" key="1">
    <source>
        <dbReference type="EMBL" id="MDB9444504.1"/>
    </source>
</evidence>
<keyword evidence="2" id="KW-1185">Reference proteome</keyword>
<dbReference type="EMBL" id="JAQMTI010000318">
    <property type="protein sequence ID" value="MDB9444504.1"/>
    <property type="molecule type" value="Genomic_DNA"/>
</dbReference>
<dbReference type="RefSeq" id="WP_096571966.1">
    <property type="nucleotide sequence ID" value="NZ_JAQMTI010000318.1"/>
</dbReference>
<evidence type="ECO:0008006" key="3">
    <source>
        <dbReference type="Google" id="ProtNLM"/>
    </source>
</evidence>
<dbReference type="Proteomes" id="UP001211711">
    <property type="component" value="Unassembled WGS sequence"/>
</dbReference>